<sequence>MKWLYQRAVSPGLPWHKKGLVSKCMETCCFLLEECYLKTFQVARVNGWLN</sequence>
<evidence type="ECO:0000313" key="1">
    <source>
        <dbReference type="EMBL" id="KUM50155.1"/>
    </source>
</evidence>
<reference evidence="1" key="1">
    <citation type="journal article" date="2015" name="Genome Biol. Evol.">
        <title>Organellar Genomes of White Spruce (Picea glauca): Assembly and Annotation.</title>
        <authorList>
            <person name="Jackman S.D."/>
            <person name="Warren R.L."/>
            <person name="Gibb E.A."/>
            <person name="Vandervalk B.P."/>
            <person name="Mohamadi H."/>
            <person name="Chu J."/>
            <person name="Raymond A."/>
            <person name="Pleasance S."/>
            <person name="Coope R."/>
            <person name="Wildung M.R."/>
            <person name="Ritland C.E."/>
            <person name="Bousquet J."/>
            <person name="Jones S.J."/>
            <person name="Bohlmann J."/>
            <person name="Birol I."/>
        </authorList>
    </citation>
    <scope>NUCLEOTIDE SEQUENCE [LARGE SCALE GENOMIC DNA]</scope>
    <source>
        <tissue evidence="1">Flushing bud</tissue>
    </source>
</reference>
<protein>
    <submittedName>
        <fullName evidence="1">Uncharacterized protein</fullName>
    </submittedName>
</protein>
<dbReference type="EMBL" id="LKAM01000002">
    <property type="protein sequence ID" value="KUM50155.1"/>
    <property type="molecule type" value="Genomic_DNA"/>
</dbReference>
<accession>A0A101M350</accession>
<gene>
    <name evidence="1" type="ORF">ABT39_MTgene3384</name>
</gene>
<organism evidence="1">
    <name type="scientific">Picea glauca</name>
    <name type="common">White spruce</name>
    <name type="synonym">Pinus glauca</name>
    <dbReference type="NCBI Taxonomy" id="3330"/>
    <lineage>
        <taxon>Eukaryota</taxon>
        <taxon>Viridiplantae</taxon>
        <taxon>Streptophyta</taxon>
        <taxon>Embryophyta</taxon>
        <taxon>Tracheophyta</taxon>
        <taxon>Spermatophyta</taxon>
        <taxon>Pinopsida</taxon>
        <taxon>Pinidae</taxon>
        <taxon>Conifers I</taxon>
        <taxon>Pinales</taxon>
        <taxon>Pinaceae</taxon>
        <taxon>Picea</taxon>
    </lineage>
</organism>
<name>A0A101M350_PICGL</name>
<proteinExistence type="predicted"/>
<keyword evidence="1" id="KW-0496">Mitochondrion</keyword>
<geneLocation type="mitochondrion" evidence="1"/>
<dbReference type="AlphaFoldDB" id="A0A101M350"/>
<comment type="caution">
    <text evidence="1">The sequence shown here is derived from an EMBL/GenBank/DDBJ whole genome shotgun (WGS) entry which is preliminary data.</text>
</comment>